<dbReference type="Pfam" id="PF03485">
    <property type="entry name" value="Arg_tRNA_synt_N"/>
    <property type="match status" value="1"/>
</dbReference>
<dbReference type="Proteomes" id="UP000295757">
    <property type="component" value="Unassembled WGS sequence"/>
</dbReference>
<dbReference type="GO" id="GO:0004814">
    <property type="term" value="F:arginine-tRNA ligase activity"/>
    <property type="evidence" value="ECO:0007669"/>
    <property type="project" value="UniProtKB-UniRule"/>
</dbReference>
<evidence type="ECO:0000256" key="8">
    <source>
        <dbReference type="ARBA" id="ARBA00022917"/>
    </source>
</evidence>
<evidence type="ECO:0000256" key="4">
    <source>
        <dbReference type="ARBA" id="ARBA00022490"/>
    </source>
</evidence>
<dbReference type="InterPro" id="IPR005148">
    <property type="entry name" value="Arg-tRNA-synth_N"/>
</dbReference>
<protein>
    <recommendedName>
        <fullName evidence="11">Arginine--tRNA ligase</fullName>
        <ecNumber evidence="11">6.1.1.19</ecNumber>
    </recommendedName>
    <alternativeName>
        <fullName evidence="11">Arginyl-tRNA synthetase</fullName>
        <shortName evidence="11">ArgRS</shortName>
    </alternativeName>
</protein>
<dbReference type="Gene3D" id="3.40.50.620">
    <property type="entry name" value="HUPs"/>
    <property type="match status" value="1"/>
</dbReference>
<evidence type="ECO:0000256" key="3">
    <source>
        <dbReference type="ARBA" id="ARBA00011245"/>
    </source>
</evidence>
<evidence type="ECO:0000256" key="11">
    <source>
        <dbReference type="HAMAP-Rule" id="MF_00123"/>
    </source>
</evidence>
<dbReference type="Pfam" id="PF05746">
    <property type="entry name" value="DALR_1"/>
    <property type="match status" value="1"/>
</dbReference>
<dbReference type="SUPFAM" id="SSF52374">
    <property type="entry name" value="Nucleotidylyl transferase"/>
    <property type="match status" value="1"/>
</dbReference>
<evidence type="ECO:0000259" key="14">
    <source>
        <dbReference type="SMART" id="SM01016"/>
    </source>
</evidence>
<dbReference type="InterPro" id="IPR035684">
    <property type="entry name" value="ArgRS_core"/>
</dbReference>
<dbReference type="PRINTS" id="PR01038">
    <property type="entry name" value="TRNASYNTHARG"/>
</dbReference>
<dbReference type="GO" id="GO:0005737">
    <property type="term" value="C:cytoplasm"/>
    <property type="evidence" value="ECO:0007669"/>
    <property type="project" value="UniProtKB-SubCell"/>
</dbReference>
<sequence>MSITQNLKKKMLEIVIQMQQDNYFDLNFDIKKLNFVLAEPNLSQKNNSAVVYDLSSNLAFVLKTYKKINPIQIAQDISNKLATYKLIKQIDVTTPGFLNIILDDSAFIEIISNINSQKQNYAKNISEKRKINVEYVSANPTGFLHVGHVRGAVFGSSLVNVYKHVGYDVEAEYYINDAGNQIEVLANSLWVRYKNLYSEEKVEMPEESYQGEDIIWAAQELYKLYKDEFLTLNKTKKIKLKNIAIEIFLNKIKNDLAKLNVYFDTFSSEKVVLQSDLINKVLVQLNQHTYQKDGALFLKTTTFGDDKDRVLIKNDANNTYLLPDIAYHLTKLQKADYLVNIWGADHSGYVARMKIALQALGYNADKLEVLIIQLVRLIKDGVEFKMSKRAGTSITLSDLLNVVSADIIRFMMLTRDISNKFDFDIDFVNSNDSNNPVYIVQYGYSRTLSLLKKLTTPQLQKNIIFSNKAKKIIISLDLFIDLLKTIVDSAKVNLLSQYLLNLVKLFNSFYEETRLQGHEFESSYAAMVLAVKYVMKLALDLMGINAPETM</sequence>
<evidence type="ECO:0000313" key="15">
    <source>
        <dbReference type="EMBL" id="TDV24070.1"/>
    </source>
</evidence>
<dbReference type="GO" id="GO:0005524">
    <property type="term" value="F:ATP binding"/>
    <property type="evidence" value="ECO:0007669"/>
    <property type="project" value="UniProtKB-UniRule"/>
</dbReference>
<dbReference type="SMART" id="SM00836">
    <property type="entry name" value="DALR_1"/>
    <property type="match status" value="1"/>
</dbReference>
<comment type="similarity">
    <text evidence="2 11 12">Belongs to the class-I aminoacyl-tRNA synthetase family.</text>
</comment>
<evidence type="ECO:0000313" key="16">
    <source>
        <dbReference type="Proteomes" id="UP000295757"/>
    </source>
</evidence>
<keyword evidence="16" id="KW-1185">Reference proteome</keyword>
<dbReference type="InterPro" id="IPR036695">
    <property type="entry name" value="Arg-tRNA-synth_N_sf"/>
</dbReference>
<gene>
    <name evidence="11" type="primary">argS</name>
    <name evidence="15" type="ORF">BCF59_0014</name>
</gene>
<dbReference type="SMART" id="SM01016">
    <property type="entry name" value="Arg_tRNA_synt_N"/>
    <property type="match status" value="1"/>
</dbReference>
<feature type="short sequence motif" description="'HIGH' region" evidence="11">
    <location>
        <begin position="138"/>
        <end position="148"/>
    </location>
</feature>
<keyword evidence="7 11" id="KW-0067">ATP-binding</keyword>
<evidence type="ECO:0000256" key="5">
    <source>
        <dbReference type="ARBA" id="ARBA00022598"/>
    </source>
</evidence>
<keyword evidence="4 11" id="KW-0963">Cytoplasm</keyword>
<dbReference type="Gene3D" id="3.30.1360.70">
    <property type="entry name" value="Arginyl tRNA synthetase N-terminal domain"/>
    <property type="match status" value="1"/>
</dbReference>
<dbReference type="EMBL" id="SOCN01000001">
    <property type="protein sequence ID" value="TDV24070.1"/>
    <property type="molecule type" value="Genomic_DNA"/>
</dbReference>
<evidence type="ECO:0000256" key="6">
    <source>
        <dbReference type="ARBA" id="ARBA00022741"/>
    </source>
</evidence>
<keyword evidence="5 11" id="KW-0436">Ligase</keyword>
<name>A0A4V3FNX1_9BACT</name>
<dbReference type="SUPFAM" id="SSF55190">
    <property type="entry name" value="Arginyl-tRNA synthetase (ArgRS), N-terminal 'additional' domain"/>
    <property type="match status" value="1"/>
</dbReference>
<dbReference type="CDD" id="cd00671">
    <property type="entry name" value="ArgRS_core"/>
    <property type="match status" value="1"/>
</dbReference>
<dbReference type="InterPro" id="IPR009080">
    <property type="entry name" value="tRNAsynth_Ia_anticodon-bd"/>
</dbReference>
<evidence type="ECO:0000256" key="10">
    <source>
        <dbReference type="ARBA" id="ARBA00049339"/>
    </source>
</evidence>
<comment type="subcellular location">
    <subcellularLocation>
        <location evidence="1 11">Cytoplasm</location>
    </subcellularLocation>
</comment>
<proteinExistence type="inferred from homology"/>
<accession>A0A4V3FNX1</accession>
<dbReference type="InterPro" id="IPR008909">
    <property type="entry name" value="DALR_anticod-bd"/>
</dbReference>
<comment type="caution">
    <text evidence="15">The sequence shown here is derived from an EMBL/GenBank/DDBJ whole genome shotgun (WGS) entry which is preliminary data.</text>
</comment>
<evidence type="ECO:0000256" key="7">
    <source>
        <dbReference type="ARBA" id="ARBA00022840"/>
    </source>
</evidence>
<evidence type="ECO:0000259" key="13">
    <source>
        <dbReference type="SMART" id="SM00836"/>
    </source>
</evidence>
<keyword evidence="9 11" id="KW-0030">Aminoacyl-tRNA synthetase</keyword>
<dbReference type="RefSeq" id="WP_134109902.1">
    <property type="nucleotide sequence ID" value="NZ_SOCN01000001.1"/>
</dbReference>
<evidence type="ECO:0000256" key="1">
    <source>
        <dbReference type="ARBA" id="ARBA00004496"/>
    </source>
</evidence>
<dbReference type="InterPro" id="IPR001412">
    <property type="entry name" value="aa-tRNA-synth_I_CS"/>
</dbReference>
<comment type="catalytic activity">
    <reaction evidence="10 11">
        <text>tRNA(Arg) + L-arginine + ATP = L-arginyl-tRNA(Arg) + AMP + diphosphate</text>
        <dbReference type="Rhea" id="RHEA:20301"/>
        <dbReference type="Rhea" id="RHEA-COMP:9658"/>
        <dbReference type="Rhea" id="RHEA-COMP:9673"/>
        <dbReference type="ChEBI" id="CHEBI:30616"/>
        <dbReference type="ChEBI" id="CHEBI:32682"/>
        <dbReference type="ChEBI" id="CHEBI:33019"/>
        <dbReference type="ChEBI" id="CHEBI:78442"/>
        <dbReference type="ChEBI" id="CHEBI:78513"/>
        <dbReference type="ChEBI" id="CHEBI:456215"/>
        <dbReference type="EC" id="6.1.1.19"/>
    </reaction>
</comment>
<reference evidence="15 16" key="1">
    <citation type="submission" date="2019-03" db="EMBL/GenBank/DDBJ databases">
        <title>Genomic Encyclopedia of Archaeal and Bacterial Type Strains, Phase II (KMG-II): from individual species to whole genera.</title>
        <authorList>
            <person name="Goeker M."/>
        </authorList>
    </citation>
    <scope>NUCLEOTIDE SEQUENCE [LARGE SCALE GENOMIC DNA]</scope>
    <source>
        <strain evidence="15 16">ATCC 35214</strain>
    </source>
</reference>
<dbReference type="SUPFAM" id="SSF47323">
    <property type="entry name" value="Anticodon-binding domain of a subclass of class I aminoacyl-tRNA synthetases"/>
    <property type="match status" value="1"/>
</dbReference>
<dbReference type="OrthoDB" id="9805987at2"/>
<dbReference type="AlphaFoldDB" id="A0A4V3FNX1"/>
<evidence type="ECO:0000256" key="9">
    <source>
        <dbReference type="ARBA" id="ARBA00023146"/>
    </source>
</evidence>
<keyword evidence="8 11" id="KW-0648">Protein biosynthesis</keyword>
<feature type="domain" description="DALR anticodon binding" evidence="13">
    <location>
        <begin position="440"/>
        <end position="550"/>
    </location>
</feature>
<comment type="subunit">
    <text evidence="3 11">Monomer.</text>
</comment>
<dbReference type="InterPro" id="IPR014729">
    <property type="entry name" value="Rossmann-like_a/b/a_fold"/>
</dbReference>
<evidence type="ECO:0000256" key="12">
    <source>
        <dbReference type="RuleBase" id="RU363038"/>
    </source>
</evidence>
<dbReference type="Gene3D" id="1.10.730.10">
    <property type="entry name" value="Isoleucyl-tRNA Synthetase, Domain 1"/>
    <property type="match status" value="1"/>
</dbReference>
<dbReference type="NCBIfam" id="TIGR00456">
    <property type="entry name" value="argS"/>
    <property type="match status" value="1"/>
</dbReference>
<dbReference type="Pfam" id="PF00750">
    <property type="entry name" value="tRNA-synt_1d"/>
    <property type="match status" value="1"/>
</dbReference>
<dbReference type="PANTHER" id="PTHR11956:SF5">
    <property type="entry name" value="ARGININE--TRNA LIGASE, CYTOPLASMIC"/>
    <property type="match status" value="1"/>
</dbReference>
<organism evidence="15 16">
    <name type="scientific">Mycoplasmopsis mustelae</name>
    <dbReference type="NCBI Taxonomy" id="171289"/>
    <lineage>
        <taxon>Bacteria</taxon>
        <taxon>Bacillati</taxon>
        <taxon>Mycoplasmatota</taxon>
        <taxon>Mycoplasmoidales</taxon>
        <taxon>Metamycoplasmataceae</taxon>
        <taxon>Mycoplasmopsis</taxon>
    </lineage>
</organism>
<dbReference type="PROSITE" id="PS00178">
    <property type="entry name" value="AA_TRNA_LIGASE_I"/>
    <property type="match status" value="1"/>
</dbReference>
<dbReference type="EC" id="6.1.1.19" evidence="11"/>
<keyword evidence="6 11" id="KW-0547">Nucleotide-binding</keyword>
<dbReference type="HAMAP" id="MF_00123">
    <property type="entry name" value="Arg_tRNA_synth"/>
    <property type="match status" value="1"/>
</dbReference>
<dbReference type="PANTHER" id="PTHR11956">
    <property type="entry name" value="ARGINYL-TRNA SYNTHETASE"/>
    <property type="match status" value="1"/>
</dbReference>
<evidence type="ECO:0000256" key="2">
    <source>
        <dbReference type="ARBA" id="ARBA00005594"/>
    </source>
</evidence>
<dbReference type="InterPro" id="IPR001278">
    <property type="entry name" value="Arg-tRNA-ligase"/>
</dbReference>
<dbReference type="GO" id="GO:0006420">
    <property type="term" value="P:arginyl-tRNA aminoacylation"/>
    <property type="evidence" value="ECO:0007669"/>
    <property type="project" value="UniProtKB-UniRule"/>
</dbReference>
<dbReference type="FunFam" id="3.40.50.620:FF:000062">
    <property type="entry name" value="Arginine--tRNA ligase"/>
    <property type="match status" value="1"/>
</dbReference>
<feature type="domain" description="Arginyl tRNA synthetase N-terminal" evidence="14">
    <location>
        <begin position="5"/>
        <end position="102"/>
    </location>
</feature>